<dbReference type="Gene3D" id="3.30.1360.140">
    <property type="match status" value="1"/>
</dbReference>
<dbReference type="CDD" id="cd02584">
    <property type="entry name" value="RNAP_II_Rpb1_C"/>
    <property type="match status" value="1"/>
</dbReference>
<evidence type="ECO:0000256" key="3">
    <source>
        <dbReference type="ARBA" id="ARBA00011730"/>
    </source>
</evidence>
<evidence type="ECO:0000256" key="1">
    <source>
        <dbReference type="ARBA" id="ARBA00004123"/>
    </source>
</evidence>
<evidence type="ECO:0000313" key="22">
    <source>
        <dbReference type="Proteomes" id="UP000007494"/>
    </source>
</evidence>
<protein>
    <recommendedName>
        <fullName evidence="16">DNA-directed RNA polymerase subunit</fullName>
        <ecNumber evidence="16">2.7.7.6</ecNumber>
    </recommendedName>
</protein>
<dbReference type="Gene3D" id="1.10.150.390">
    <property type="match status" value="1"/>
</dbReference>
<keyword evidence="9" id="KW-0677">Repeat</keyword>
<evidence type="ECO:0000256" key="9">
    <source>
        <dbReference type="ARBA" id="ARBA00022737"/>
    </source>
</evidence>
<dbReference type="Gene3D" id="4.10.860.120">
    <property type="entry name" value="RNA polymerase II, clamp domain"/>
    <property type="match status" value="1"/>
</dbReference>
<keyword evidence="22" id="KW-1185">Reference proteome</keyword>
<dbReference type="InterPro" id="IPR007073">
    <property type="entry name" value="RNA_pol_Rpb1_7"/>
</dbReference>
<dbReference type="InterPro" id="IPR038593">
    <property type="entry name" value="RNA_pol_Rpb1_7_sf"/>
</dbReference>
<keyword evidence="6 16" id="KW-0808">Transferase</keyword>
<dbReference type="Pfam" id="PF04992">
    <property type="entry name" value="RNA_pol_Rpb1_6"/>
    <property type="match status" value="1"/>
</dbReference>
<reference evidence="21" key="4">
    <citation type="journal article" date="2015" name="PLoS ONE">
        <title>Comprehensive Evaluation of Toxoplasma gondii VEG and Neospora caninum LIV Genomes with Tachyzoite Stage Transcriptome and Proteome Defines Novel Transcript Features.</title>
        <authorList>
            <person name="Ramaprasad A."/>
            <person name="Mourier T."/>
            <person name="Naeem R."/>
            <person name="Malas T.B."/>
            <person name="Moussa E."/>
            <person name="Panigrahi A."/>
            <person name="Vermont S.J."/>
            <person name="Otto T.D."/>
            <person name="Wastling J."/>
            <person name="Pain A."/>
        </authorList>
    </citation>
    <scope>NUCLEOTIDE SEQUENCE</scope>
    <source>
        <strain evidence="21">Liverpool</strain>
    </source>
</reference>
<dbReference type="GO" id="GO:0005665">
    <property type="term" value="C:RNA polymerase II, core complex"/>
    <property type="evidence" value="ECO:0007669"/>
    <property type="project" value="TreeGrafter"/>
</dbReference>
<feature type="compositionally biased region" description="Low complexity" evidence="18">
    <location>
        <begin position="1726"/>
        <end position="1787"/>
    </location>
</feature>
<evidence type="ECO:0000256" key="8">
    <source>
        <dbReference type="ARBA" id="ARBA00022723"/>
    </source>
</evidence>
<evidence type="ECO:0000256" key="16">
    <source>
        <dbReference type="RuleBase" id="RU004279"/>
    </source>
</evidence>
<keyword evidence="8" id="KW-0479">Metal-binding</keyword>
<sequence>MSSLSSSAALYSSAPLKRVDQLQFGVFSSEQIRKMSVCEVTTSELYEHGMPKANGLNDLRLGTLDYRQQCRTCNMDVKNCPGHFGHLNLVKPVYHYGFLGAVLRVLRCVCYACGKLLVDRRDPKMQQVLKIRSPSRRLKHVLDACSGRKRCEGYLPLPTDGAPAPLAEEGEGGCGCVQPRYFKEGPNIMVLFPDNREEGDEDVAEDIRRIFAAEEAYTVLRRISEDDLKMMGFDPERAHPASFILSTLPIPPLAVRPSVQYGSARSEDDLTLKLVDIVKTNLSLKRQGDSVPSAVLQEMVMLLQYHVTTLFDNDIPGMPVATTRGKKPIKSIRARLKGKEGRLRGNLMGKRVDFSARTVITGDPMLPIDTVGVPKSIAMTLTYPEFVTPLNIGQLRQLVKTGPFDWPGAKYVIRDDGSRFDLRHAKKGGEVVLEVGYRVERHMRDGDFVLFNRQPSLHKMSIMGHQVKILPYSTFRLNLSVTSPYNADFDGDEMNLHLAQSEETRAEIKHLMKVPKQIVSPQGNKPVMGIVQDSLLAVSKFTRRDTFLTKPMVYNILLQIPYWSGVVPPPAIVRPVPLWTGKQLFSLLLFFDSSVSGGNTKTRINMQRDVGAGLVDRKKENLFISERDERVIIRQGELLAGKICKKIVGSASGSLIHLLWLEAGPERTKDFLSTLQKLTNYWLLHQGFTVGCKDIIANEETNEKVRDILDQAKKEVDKLIRLAHRGRLESQPGKSLRESFEARVNKELNSARERSGKVAAESLDESNNIMAMVLAGSKGSTINISQIMACVGQQNVEGKRIPFGFNERSLPHFHKFDYSPQSRGFVENSYLSGLEPHELFFHAMGGREGIIDTACKTSETGYIQRRLMKAMEDVMVYYDRTVRNSICEVLQFLYGEDGMSGEYVEDQTVELMTLDNEKLKRLYRHDVDQESYGKGWLSDEMRNEILTDFELQQPLEEEFEAIREDKNRLCRHIFKDGETKQHIPINILRLLEFAKAQFPSGDNSRKQSPIEIARKVNELLNDKLVVVKQTTNADAISAEVQENATIFMKAHLRTVLNSRRLLERERVGPKALQWLLGEVERQFHRALAHAGECVGAIAAQSIGEPATQMTLNTFHFAGVGSKNVTLGVPRLKELINVAKQVKTPSLTVYLQDEIAMDQERAKDVQTHLEHTTLDRVTVVSQVIYDPDPTDTIIPQDRQWVHDYYEFPDDDELPNNLGRWLLRIQMASKVMIDKKLTMKEIGEKIYAEFPNEELDCIWTDDNSDDLVLRIRIKHQPGVGEGEEKEEDDVSEAEDRFLQKLMVQCLAGITLRGITNISKVYMREEARTVYNVQLGKFERTNNWVLDTDGCNLEDVLPIPMVDHARTTSNDMTEIFHVLGIEAVRRALLRELRAVISFDGSYVNYRHLAILCDTMTQKGYLMSITRHGINRIDKGPLMKCSFEETVEILMEAAVFAEADHLKGVTENIMMGQLCPLGTGYFDVLIDEEKLKDASHNLDGLGGAGGDLEGGLLGGSPTSAADGHLITPDGSFTPSPHQLNSVFSPTPFSTVYTSFATSPTNPLSPTALGGSHAGVDTQQLGGKFSPTQQTPRSPTSPLSPLSCFSPRDPHSPLSPSAGPPGGVFSPTSPILGSALETSSPSYSPSSPQSAYFQGNDGSSSAVDMVISPGGIGDGRVRGPSSYSPTSPTLSPSYSPSSPPSYSPTSPAYSPTSAVLSVTSPVAGPGDGKTPLSPFSPSNNPMSPHFSASSPSYSPTSPVQQSNPTSPTSPFSPAYSPTSPRYSPTSPMYSPTFAPYSPQSPSYGGAPGQGPLSPSFTVQSPRYSPSSPAAYSPTSPMPNVANSPSYDDAHAPARGGTYSPTSPMYEANDPFSPDPFAAEVIDEVGDVAALESPTEDAGDLNRGSRA</sequence>
<evidence type="ECO:0000256" key="6">
    <source>
        <dbReference type="ARBA" id="ARBA00022679"/>
    </source>
</evidence>
<dbReference type="eggNOG" id="KOG0260">
    <property type="taxonomic scope" value="Eukaryota"/>
</dbReference>
<dbReference type="CDD" id="cd02733">
    <property type="entry name" value="RNAP_II_RPB1_N"/>
    <property type="match status" value="1"/>
</dbReference>
<feature type="compositionally biased region" description="Low complexity" evidence="18">
    <location>
        <begin position="1815"/>
        <end position="1833"/>
    </location>
</feature>
<dbReference type="InParanoid" id="F0VM35"/>
<evidence type="ECO:0000256" key="14">
    <source>
        <dbReference type="ARBA" id="ARBA00023242"/>
    </source>
</evidence>
<dbReference type="InterPro" id="IPR007066">
    <property type="entry name" value="RNA_pol_Rpb1_3"/>
</dbReference>
<evidence type="ECO:0000256" key="4">
    <source>
        <dbReference type="ARBA" id="ARBA00022478"/>
    </source>
</evidence>
<accession>F0VM35</accession>
<dbReference type="InterPro" id="IPR042102">
    <property type="entry name" value="RNA_pol_Rpb1_3_sf"/>
</dbReference>
<dbReference type="Pfam" id="PF04983">
    <property type="entry name" value="RNA_pol_Rpb1_3"/>
    <property type="match status" value="1"/>
</dbReference>
<dbReference type="OMA" id="KPCMGIV"/>
<feature type="compositionally biased region" description="Low complexity" evidence="18">
    <location>
        <begin position="1580"/>
        <end position="1612"/>
    </location>
</feature>
<keyword evidence="4 16" id="KW-0240">DNA-directed RNA polymerase</keyword>
<keyword evidence="5" id="KW-0597">Phosphoprotein</keyword>
<feature type="compositionally biased region" description="Low complexity" evidence="18">
    <location>
        <begin position="1634"/>
        <end position="1645"/>
    </location>
</feature>
<feature type="domain" description="RNA polymerase N-terminal" evidence="19">
    <location>
        <begin position="241"/>
        <end position="542"/>
    </location>
</feature>
<evidence type="ECO:0000256" key="7">
    <source>
        <dbReference type="ARBA" id="ARBA00022695"/>
    </source>
</evidence>
<dbReference type="InterPro" id="IPR000722">
    <property type="entry name" value="RNA_pol_asu"/>
</dbReference>
<reference evidence="22" key="3">
    <citation type="journal article" date="2012" name="PLoS Pathog.">
        <title>Comparative genomics of the apicomplexan parasites Toxoplasma gondii and Neospora caninum: Coccidia differing in host range and transmission strategy.</title>
        <authorList>
            <person name="Reid A.J."/>
            <person name="Vermont S.J."/>
            <person name="Cotton J.A."/>
            <person name="Harris D."/>
            <person name="Hill-Cawthorne G.A."/>
            <person name="Konen-Waisman S."/>
            <person name="Latham S.M."/>
            <person name="Mourier T."/>
            <person name="Norton R."/>
            <person name="Quail M.A."/>
            <person name="Sanders M."/>
            <person name="Shanmugam D."/>
            <person name="Sohal A."/>
            <person name="Wasmuth J.D."/>
            <person name="Brunk B."/>
            <person name="Grigg M.E."/>
            <person name="Howard J.C."/>
            <person name="Parkinson J."/>
            <person name="Roos D.S."/>
            <person name="Trees A.J."/>
            <person name="Berriman M."/>
            <person name="Pain A."/>
            <person name="Wastling J.M."/>
        </authorList>
    </citation>
    <scope>NUCLEOTIDE SEQUENCE [LARGE SCALE GENOMIC DNA]</scope>
    <source>
        <strain evidence="22">Liverpool</strain>
    </source>
</reference>
<evidence type="ECO:0000256" key="2">
    <source>
        <dbReference type="ARBA" id="ARBA00006460"/>
    </source>
</evidence>
<keyword evidence="14" id="KW-0539">Nucleus</keyword>
<keyword evidence="17" id="KW-0175">Coiled coil</keyword>
<dbReference type="PANTHER" id="PTHR19376">
    <property type="entry name" value="DNA-DIRECTED RNA POLYMERASE"/>
    <property type="match status" value="1"/>
</dbReference>
<evidence type="ECO:0000256" key="11">
    <source>
        <dbReference type="ARBA" id="ARBA00022842"/>
    </source>
</evidence>
<dbReference type="FunFam" id="4.10.860.120:FF:000003">
    <property type="entry name" value="DNA-directed RNA polymerase subunit"/>
    <property type="match status" value="1"/>
</dbReference>
<keyword evidence="13 16" id="KW-0804">Transcription</keyword>
<gene>
    <name evidence="21" type="ORF">BN1204_047440</name>
    <name evidence="20" type="ORF">NCLIV_047440</name>
</gene>
<evidence type="ECO:0000256" key="18">
    <source>
        <dbReference type="SAM" id="MobiDB-lite"/>
    </source>
</evidence>
<dbReference type="InterPro" id="IPR007080">
    <property type="entry name" value="RNA_pol_Rpb1_1"/>
</dbReference>
<dbReference type="InterPro" id="IPR045867">
    <property type="entry name" value="DNA-dir_RpoC_beta_prime"/>
</dbReference>
<name>F0VM35_NEOCL</name>
<dbReference type="InterPro" id="IPR007083">
    <property type="entry name" value="RNA_pol_Rpb1_4"/>
</dbReference>
<dbReference type="InterPro" id="IPR006592">
    <property type="entry name" value="RNA_pol_N"/>
</dbReference>
<evidence type="ECO:0000256" key="17">
    <source>
        <dbReference type="SAM" id="Coils"/>
    </source>
</evidence>
<comment type="subcellular location">
    <subcellularLocation>
        <location evidence="1">Nucleus</location>
    </subcellularLocation>
</comment>
<keyword evidence="7 16" id="KW-0548">Nucleotidyltransferase</keyword>
<dbReference type="GO" id="GO:0003899">
    <property type="term" value="F:DNA-directed RNA polymerase activity"/>
    <property type="evidence" value="ECO:0007669"/>
    <property type="project" value="UniProtKB-EC"/>
</dbReference>
<dbReference type="FunFam" id="1.10.150.390:FF:000001">
    <property type="entry name" value="DNA-directed RNA polymerase subunit"/>
    <property type="match status" value="1"/>
</dbReference>
<dbReference type="Gene3D" id="2.40.40.20">
    <property type="match status" value="1"/>
</dbReference>
<dbReference type="FunCoup" id="F0VM35">
    <property type="interactions" value="389"/>
</dbReference>
<dbReference type="Gene3D" id="6.10.250.2940">
    <property type="match status" value="1"/>
</dbReference>
<organism evidence="20 22">
    <name type="scientific">Neospora caninum (strain Liverpool)</name>
    <dbReference type="NCBI Taxonomy" id="572307"/>
    <lineage>
        <taxon>Eukaryota</taxon>
        <taxon>Sar</taxon>
        <taxon>Alveolata</taxon>
        <taxon>Apicomplexa</taxon>
        <taxon>Conoidasida</taxon>
        <taxon>Coccidia</taxon>
        <taxon>Eucoccidiorida</taxon>
        <taxon>Eimeriorina</taxon>
        <taxon>Sarcocystidae</taxon>
        <taxon>Neospora</taxon>
    </lineage>
</organism>
<dbReference type="VEuPathDB" id="ToxoDB:NCLIV_047440"/>
<evidence type="ECO:0000256" key="15">
    <source>
        <dbReference type="ARBA" id="ARBA00048552"/>
    </source>
</evidence>
<dbReference type="InterPro" id="IPR038120">
    <property type="entry name" value="Rpb1_funnel_sf"/>
</dbReference>
<comment type="catalytic activity">
    <reaction evidence="15 16">
        <text>RNA(n) + a ribonucleoside 5'-triphosphate = RNA(n+1) + diphosphate</text>
        <dbReference type="Rhea" id="RHEA:21248"/>
        <dbReference type="Rhea" id="RHEA-COMP:14527"/>
        <dbReference type="Rhea" id="RHEA-COMP:17342"/>
        <dbReference type="ChEBI" id="CHEBI:33019"/>
        <dbReference type="ChEBI" id="CHEBI:61557"/>
        <dbReference type="ChEBI" id="CHEBI:140395"/>
        <dbReference type="EC" id="2.7.7.6"/>
    </reaction>
</comment>
<feature type="region of interest" description="Disordered" evidence="18">
    <location>
        <begin position="1505"/>
        <end position="1535"/>
    </location>
</feature>
<dbReference type="Pfam" id="PF04998">
    <property type="entry name" value="RNA_pol_Rpb1_5"/>
    <property type="match status" value="1"/>
</dbReference>
<dbReference type="EC" id="2.7.7.6" evidence="16"/>
<dbReference type="Proteomes" id="UP000007494">
    <property type="component" value="Chromosome X"/>
</dbReference>
<dbReference type="InterPro" id="IPR000684">
    <property type="entry name" value="RNA_pol_II_repeat_euk"/>
</dbReference>
<keyword evidence="12" id="KW-0238">DNA-binding</keyword>
<evidence type="ECO:0000313" key="20">
    <source>
        <dbReference type="EMBL" id="CBZ54313.1"/>
    </source>
</evidence>
<dbReference type="RefSeq" id="XP_003884344.1">
    <property type="nucleotide sequence ID" value="XM_003884295.1"/>
</dbReference>
<reference evidence="20" key="1">
    <citation type="submission" date="2011-02" db="EMBL/GenBank/DDBJ databases">
        <authorList>
            <person name="Aslett M."/>
        </authorList>
    </citation>
    <scope>NUCLEOTIDE SEQUENCE</scope>
    <source>
        <strain evidence="20">Liverpool</strain>
    </source>
</reference>
<comment type="subunit">
    <text evidence="3">Component of the RNA polymerase II (Pol II) complex consisting of 12 subunits.</text>
</comment>
<dbReference type="EMBL" id="LN714485">
    <property type="protein sequence ID" value="CEL69019.1"/>
    <property type="molecule type" value="Genomic_DNA"/>
</dbReference>
<evidence type="ECO:0000256" key="5">
    <source>
        <dbReference type="ARBA" id="ARBA00022553"/>
    </source>
</evidence>
<proteinExistence type="inferred from homology"/>
<feature type="region of interest" description="Disordered" evidence="18">
    <location>
        <begin position="1558"/>
        <end position="1871"/>
    </location>
</feature>
<evidence type="ECO:0000259" key="19">
    <source>
        <dbReference type="SMART" id="SM00663"/>
    </source>
</evidence>
<dbReference type="FunFam" id="2.40.40.20:FF:000019">
    <property type="entry name" value="DNA-directed RNA polymerase II subunit RPB1"/>
    <property type="match status" value="1"/>
</dbReference>
<dbReference type="FunFam" id="1.10.274.100:FF:000001">
    <property type="entry name" value="DNA-directed RNA polymerase subunit"/>
    <property type="match status" value="1"/>
</dbReference>
<evidence type="ECO:0000256" key="12">
    <source>
        <dbReference type="ARBA" id="ARBA00023125"/>
    </source>
</evidence>
<evidence type="ECO:0000256" key="10">
    <source>
        <dbReference type="ARBA" id="ARBA00022833"/>
    </source>
</evidence>
<dbReference type="EMBL" id="FR823391">
    <property type="protein sequence ID" value="CBZ54313.1"/>
    <property type="molecule type" value="Genomic_DNA"/>
</dbReference>
<evidence type="ECO:0000256" key="13">
    <source>
        <dbReference type="ARBA" id="ARBA00023163"/>
    </source>
</evidence>
<dbReference type="GeneID" id="13442244"/>
<keyword evidence="10" id="KW-0862">Zinc</keyword>
<dbReference type="Pfam" id="PF00623">
    <property type="entry name" value="RNA_pol_Rpb1_2"/>
    <property type="match status" value="1"/>
</dbReference>
<dbReference type="InterPro" id="IPR007075">
    <property type="entry name" value="RNA_pol_Rpb1_6"/>
</dbReference>
<dbReference type="Gene3D" id="6.20.50.80">
    <property type="match status" value="1"/>
</dbReference>
<dbReference type="Pfam" id="PF04990">
    <property type="entry name" value="RNA_pol_Rpb1_7"/>
    <property type="match status" value="1"/>
</dbReference>
<feature type="coiled-coil region" evidence="17">
    <location>
        <begin position="695"/>
        <end position="722"/>
    </location>
</feature>
<dbReference type="FunFam" id="1.10.132.30:FF:000001">
    <property type="entry name" value="DNA-directed RNA polymerase subunit"/>
    <property type="match status" value="1"/>
</dbReference>
<keyword evidence="11" id="KW-0460">Magnesium</keyword>
<dbReference type="GO" id="GO:0046872">
    <property type="term" value="F:metal ion binding"/>
    <property type="evidence" value="ECO:0007669"/>
    <property type="project" value="UniProtKB-KW"/>
</dbReference>
<reference evidence="20" key="2">
    <citation type="submission" date="2011-03" db="EMBL/GenBank/DDBJ databases">
        <title>Comparative genomics and transcriptomics of Neospora caninum and Toxoplasma gondii.</title>
        <authorList>
            <person name="Reid A.J."/>
            <person name="Sohal A."/>
            <person name="Harris D."/>
            <person name="Quail M."/>
            <person name="Sanders M."/>
            <person name="Berriman M."/>
            <person name="Wastling J.M."/>
            <person name="Pain A."/>
        </authorList>
    </citation>
    <scope>NUCLEOTIDE SEQUENCE</scope>
    <source>
        <strain evidence="20">Liverpool</strain>
    </source>
</reference>
<comment type="function">
    <text evidence="16">DNA-dependent RNA polymerase catalyzes the transcription of DNA into RNA using the four ribonucleoside triphosphates as substrates.</text>
</comment>
<dbReference type="GO" id="GO:0003677">
    <property type="term" value="F:DNA binding"/>
    <property type="evidence" value="ECO:0007669"/>
    <property type="project" value="UniProtKB-KW"/>
</dbReference>
<dbReference type="OrthoDB" id="270392at2759"/>
<feature type="compositionally biased region" description="Low complexity" evidence="18">
    <location>
        <begin position="1698"/>
        <end position="1708"/>
    </location>
</feature>
<dbReference type="Pfam" id="PF05000">
    <property type="entry name" value="RNA_pol_Rpb1_4"/>
    <property type="match status" value="1"/>
</dbReference>
<dbReference type="Pfam" id="PF04997">
    <property type="entry name" value="RNA_pol_Rpb1_1"/>
    <property type="match status" value="1"/>
</dbReference>
<dbReference type="GO" id="GO:0006366">
    <property type="term" value="P:transcription by RNA polymerase II"/>
    <property type="evidence" value="ECO:0007669"/>
    <property type="project" value="InterPro"/>
</dbReference>
<dbReference type="Gene3D" id="3.30.1490.180">
    <property type="entry name" value="RNA polymerase ii"/>
    <property type="match status" value="1"/>
</dbReference>
<dbReference type="Gene3D" id="1.10.132.30">
    <property type="match status" value="1"/>
</dbReference>
<dbReference type="SUPFAM" id="SSF64484">
    <property type="entry name" value="beta and beta-prime subunits of DNA dependent RNA-polymerase"/>
    <property type="match status" value="1"/>
</dbReference>
<evidence type="ECO:0000313" key="21">
    <source>
        <dbReference type="EMBL" id="CEL69019.1"/>
    </source>
</evidence>
<dbReference type="SMART" id="SM00663">
    <property type="entry name" value="RPOLA_N"/>
    <property type="match status" value="1"/>
</dbReference>
<dbReference type="Gene3D" id="1.10.274.100">
    <property type="entry name" value="RNA polymerase Rpb1, domain 3"/>
    <property type="match status" value="1"/>
</dbReference>
<dbReference type="InterPro" id="IPR044893">
    <property type="entry name" value="RNA_pol_Rpb1_clamp_domain"/>
</dbReference>
<dbReference type="PROSITE" id="PS00115">
    <property type="entry name" value="RNA_POL_II_REPEAT"/>
    <property type="match status" value="2"/>
</dbReference>
<dbReference type="NCBIfam" id="NF006336">
    <property type="entry name" value="PRK08566.1"/>
    <property type="match status" value="1"/>
</dbReference>
<dbReference type="PANTHER" id="PTHR19376:SF37">
    <property type="entry name" value="DNA-DIRECTED RNA POLYMERASE II SUBUNIT RPB1"/>
    <property type="match status" value="1"/>
</dbReference>
<comment type="similarity">
    <text evidence="2 16">Belongs to the RNA polymerase beta' chain family.</text>
</comment>
<feature type="compositionally biased region" description="Polar residues" evidence="18">
    <location>
        <begin position="1646"/>
        <end position="1657"/>
    </location>
</feature>
<feature type="compositionally biased region" description="Low complexity" evidence="18">
    <location>
        <begin position="1675"/>
        <end position="1691"/>
    </location>
</feature>
<feature type="compositionally biased region" description="Polar residues" evidence="18">
    <location>
        <begin position="1526"/>
        <end position="1535"/>
    </location>
</feature>
<dbReference type="InterPro" id="IPR007081">
    <property type="entry name" value="RNA_pol_Rpb1_5"/>
</dbReference>